<dbReference type="Proteomes" id="UP000507470">
    <property type="component" value="Unassembled WGS sequence"/>
</dbReference>
<dbReference type="OrthoDB" id="10411768at2759"/>
<name>A0A6J7ZZ72_MYTCO</name>
<accession>A0A6J7ZZ72</accession>
<evidence type="ECO:0000313" key="3">
    <source>
        <dbReference type="Proteomes" id="UP000507470"/>
    </source>
</evidence>
<feature type="region of interest" description="Disordered" evidence="1">
    <location>
        <begin position="1355"/>
        <end position="1423"/>
    </location>
</feature>
<keyword evidence="3" id="KW-1185">Reference proteome</keyword>
<evidence type="ECO:0000256" key="1">
    <source>
        <dbReference type="SAM" id="MobiDB-lite"/>
    </source>
</evidence>
<proteinExistence type="predicted"/>
<feature type="compositionally biased region" description="Polar residues" evidence="1">
    <location>
        <begin position="1355"/>
        <end position="1372"/>
    </location>
</feature>
<sequence>MTDQEYKDKKFQDLELHNINRYSTKLKSHSERVSSIRESVHKCKEVLAPMVDGDYKVILNSFKYDYHAYAKCLYHKLFAAMCLHHVSSLSYTEKLNISNILNNLPECIGRNTTKALNDYIDLFFRHLGPERSYYLISRIWHFDLDKENALKYSLCKKLMKSENPRNEQFLCANIKNLAYLWKTDNTNRKDSSLLLTLLHYAVHADQKEDVKFIKLIIATHMDCRELFEAFSSYIQECNTEKLLSLSKLIDTLDVILKSDPQQKLRLLCLHLGELLVMKHFEEFKETVIHYRQIFLSDTCNLEFVFSTIDSPKAEHAHFTVLLYLLYFCITTKQYESEAHALTKKVFAITIKGGTECLIEYFFSLLTQLGDGNTQHTLIFTEILLQIWEEKNYLKLAVIYAYGAYLRKSKCFELHRKFLRYHFQCLLSTALLRRTEHGKSAECENVLMILHHITNCNEITSLNITMNRTKFISSFRQYVSLCDETQILCVPGAIEKVGIIWESDQIFMVHAILIVGSELIKRGCFKRYKWLVIRHQSLLISELTKNYNLREITDIYSNQIFFLTLLNLLQHYTIFDQCTKMKRLRSAVVFYFQFGMQFIFSDYISTCDKKQILSTSLSLQYLWQGIRDPHDKLQCLLIFWKRISGSGCTDQFKDFIVDHKHFILSMKDAALDYCFNYKTEYCVLLFHLLREFIMSNNNKDMNLTLSVINDLKHNMLNDFEDSQNSTPNEIYEEERTFLAWKYSNLYTVDEVLKGNLELHEYVRVVIDTYHDYKSHGSNAIIFKIFTYYLHNRTTVQQGKGVVELIDCVVDVSEEKRYSSNRKSEILSVIFDVVYNFLVLKHEVDQTKLALILLQINKKCQSDLVKKVTVEAGNALNWKTLTHQSFTSDANMIIYKSFCIVRQKKKTNRLKEINLDEYTGFFEFIDMIDQEEQRQKITRQTLLLLIFLLLVISITSDGHHKSAKLKKYLSLKYEYDDLVLYLLWCSGDVEINPGPTFCKIRSMPASEKERKWICEVCSVLVKLLKELPEQSKPKALWKEKPTCWPTDEPFFDPNNKSKVQNDDLLSNERLLKCLMSCCDEKKICLPEIYRNEINLLVNNNKSLLFETYIFRKEKHNICEALSNLLMCKDRGEQINQDIKNCGITLNFDLTQPSQNSKTTKRKGEIGTYIKRDLAVLLCKIVKGRPIHEKCDGLWKTPPSKWSTNEPFYSPHNGKKRQGKCPDEELVDNLIKYCKSNSVVIPSKYQGMVTAWNEKKSNELIEIHTIYANIAKLEHSLKHLQIEGILAKPDILDILKKEGLTLDTDTWKLDDTKTDGNQITSRKRYQKLVNPITSEDTAIKKSSSCDGRDTQFQKLNISKTTTEDSQNTLLSSTDKTPVGGDSLSPESTSLRKIPPKLSVSEEVNSQKRRLNTETFDREEHEETKKQKMNNCLSEISVPLTQEEEDKLKAQLDEPAPPLSEASKNCYPPDFDNILSSLLNCNDLENSITVDKN</sequence>
<gene>
    <name evidence="2" type="ORF">MCOR_1801</name>
</gene>
<feature type="compositionally biased region" description="Basic and acidic residues" evidence="1">
    <location>
        <begin position="1407"/>
        <end position="1422"/>
    </location>
</feature>
<organism evidence="2 3">
    <name type="scientific">Mytilus coruscus</name>
    <name type="common">Sea mussel</name>
    <dbReference type="NCBI Taxonomy" id="42192"/>
    <lineage>
        <taxon>Eukaryota</taxon>
        <taxon>Metazoa</taxon>
        <taxon>Spiralia</taxon>
        <taxon>Lophotrochozoa</taxon>
        <taxon>Mollusca</taxon>
        <taxon>Bivalvia</taxon>
        <taxon>Autobranchia</taxon>
        <taxon>Pteriomorphia</taxon>
        <taxon>Mytilida</taxon>
        <taxon>Mytiloidea</taxon>
        <taxon>Mytilidae</taxon>
        <taxon>Mytilinae</taxon>
        <taxon>Mytilus</taxon>
    </lineage>
</organism>
<protein>
    <submittedName>
        <fullName evidence="2">Uncharacterized protein</fullName>
    </submittedName>
</protein>
<evidence type="ECO:0000313" key="2">
    <source>
        <dbReference type="EMBL" id="CAC5358632.1"/>
    </source>
</evidence>
<reference evidence="2 3" key="1">
    <citation type="submission" date="2020-06" db="EMBL/GenBank/DDBJ databases">
        <authorList>
            <person name="Li R."/>
            <person name="Bekaert M."/>
        </authorList>
    </citation>
    <scope>NUCLEOTIDE SEQUENCE [LARGE SCALE GENOMIC DNA]</scope>
    <source>
        <strain evidence="3">wild</strain>
    </source>
</reference>
<dbReference type="EMBL" id="CACVKT020000381">
    <property type="protein sequence ID" value="CAC5358632.1"/>
    <property type="molecule type" value="Genomic_DNA"/>
</dbReference>